<evidence type="ECO:0000259" key="1">
    <source>
        <dbReference type="PROSITE" id="PS51186"/>
    </source>
</evidence>
<dbReference type="Proteomes" id="UP001567571">
    <property type="component" value="Unassembled WGS sequence"/>
</dbReference>
<dbReference type="EMBL" id="BAAADQ010000004">
    <property type="protein sequence ID" value="GAA0539110.1"/>
    <property type="molecule type" value="Genomic_DNA"/>
</dbReference>
<dbReference type="PROSITE" id="PS51186">
    <property type="entry name" value="GNAT"/>
    <property type="match status" value="1"/>
</dbReference>
<dbReference type="GO" id="GO:0016747">
    <property type="term" value="F:acyltransferase activity, transferring groups other than amino-acyl groups"/>
    <property type="evidence" value="ECO:0007669"/>
    <property type="project" value="InterPro"/>
</dbReference>
<gene>
    <name evidence="3" type="ORF">ABNG02_14410</name>
    <name evidence="2" type="ORF">GCM10008994_12850</name>
</gene>
<evidence type="ECO:0000313" key="4">
    <source>
        <dbReference type="Proteomes" id="UP001501425"/>
    </source>
</evidence>
<evidence type="ECO:0000313" key="3">
    <source>
        <dbReference type="EMBL" id="MEZ3168514.1"/>
    </source>
</evidence>
<protein>
    <submittedName>
        <fullName evidence="3">GNAT family N-acetyltransferase</fullName>
        <ecNumber evidence="3">2.3.1.-</ecNumber>
    </submittedName>
</protein>
<keyword evidence="3" id="KW-0012">Acyltransferase</keyword>
<dbReference type="EMBL" id="JBEDNW010000009">
    <property type="protein sequence ID" value="MEZ3168514.1"/>
    <property type="molecule type" value="Genomic_DNA"/>
</dbReference>
<name>A0AAV3SRR5_9EURY</name>
<sequence>MGLSSRTLWTLRRYWADRLGVPPEAFEKSGGTVGNAEEGGIQLFSHGDSQIVGVPGPLLDAAEDRSETEIPLDAEDEDAVHGWLTRFDGIEQAIGPTFYGYADRETFTPVESDARALTAADAAAYRSFQRSIPDNEWEQGGTQFTPGETVGLFVDEELVAVAGFDVWEGVLAHLAVVTRPDNRGHGYGRSVVSQATEKAFADGLLPQYQTSDAWPWSVALAQDLGFHRFATAYLGVYRR</sequence>
<accession>A0AAV3SRR5</accession>
<dbReference type="Gene3D" id="3.40.630.30">
    <property type="match status" value="1"/>
</dbReference>
<dbReference type="InterPro" id="IPR016181">
    <property type="entry name" value="Acyl_CoA_acyltransferase"/>
</dbReference>
<organism evidence="2 4">
    <name type="scientific">Halorubrum ejinorense</name>
    <dbReference type="NCBI Taxonomy" id="425309"/>
    <lineage>
        <taxon>Archaea</taxon>
        <taxon>Methanobacteriati</taxon>
        <taxon>Methanobacteriota</taxon>
        <taxon>Stenosarchaea group</taxon>
        <taxon>Halobacteria</taxon>
        <taxon>Halobacteriales</taxon>
        <taxon>Haloferacaceae</taxon>
        <taxon>Halorubrum</taxon>
    </lineage>
</organism>
<dbReference type="EC" id="2.3.1.-" evidence="3"/>
<dbReference type="Proteomes" id="UP001501425">
    <property type="component" value="Unassembled WGS sequence"/>
</dbReference>
<dbReference type="RefSeq" id="WP_343777602.1">
    <property type="nucleotide sequence ID" value="NZ_BAAADQ010000004.1"/>
</dbReference>
<dbReference type="InterPro" id="IPR000182">
    <property type="entry name" value="GNAT_dom"/>
</dbReference>
<dbReference type="SUPFAM" id="SSF55729">
    <property type="entry name" value="Acyl-CoA N-acyltransferases (Nat)"/>
    <property type="match status" value="1"/>
</dbReference>
<feature type="domain" description="N-acetyltransferase" evidence="1">
    <location>
        <begin position="105"/>
        <end position="239"/>
    </location>
</feature>
<evidence type="ECO:0000313" key="2">
    <source>
        <dbReference type="EMBL" id="GAA0539110.1"/>
    </source>
</evidence>
<dbReference type="CDD" id="cd04301">
    <property type="entry name" value="NAT_SF"/>
    <property type="match status" value="1"/>
</dbReference>
<proteinExistence type="predicted"/>
<dbReference type="AlphaFoldDB" id="A0AAV3SRR5"/>
<evidence type="ECO:0000313" key="5">
    <source>
        <dbReference type="Proteomes" id="UP001567571"/>
    </source>
</evidence>
<comment type="caution">
    <text evidence="2">The sequence shown here is derived from an EMBL/GenBank/DDBJ whole genome shotgun (WGS) entry which is preliminary data.</text>
</comment>
<reference evidence="2" key="2">
    <citation type="submission" date="2023-12" db="EMBL/GenBank/DDBJ databases">
        <authorList>
            <person name="Sun Q."/>
            <person name="Inoue M."/>
        </authorList>
    </citation>
    <scope>NUCLEOTIDE SEQUENCE</scope>
    <source>
        <strain evidence="2">JCM 14265</strain>
    </source>
</reference>
<dbReference type="Pfam" id="PF00583">
    <property type="entry name" value="Acetyltransf_1"/>
    <property type="match status" value="1"/>
</dbReference>
<reference evidence="3 5" key="3">
    <citation type="submission" date="2024-06" db="EMBL/GenBank/DDBJ databases">
        <title>Halorubrum miltondacostae sp. nov., a potential PHA producer isolated from an inland solar saltern in Rio Maior, Portugal.</title>
        <authorList>
            <person name="Albuquerque L."/>
            <person name="Viver T."/>
            <person name="Barroso C."/>
            <person name="Claudino R."/>
            <person name="Galvan M."/>
            <person name="Simoes G."/>
            <person name="Lobo Da Cunha A."/>
            <person name="Egas C."/>
        </authorList>
    </citation>
    <scope>NUCLEOTIDE SEQUENCE [LARGE SCALE GENOMIC DNA]</scope>
    <source>
        <strain evidence="3 5">DSM 18646</strain>
    </source>
</reference>
<keyword evidence="5" id="KW-1185">Reference proteome</keyword>
<keyword evidence="3" id="KW-0808">Transferase</keyword>
<reference evidence="2" key="1">
    <citation type="journal article" date="2014" name="Int. J. Syst. Evol. Microbiol.">
        <title>Complete genome sequence of Corynebacterium casei LMG S-19264T (=DSM 44701T), isolated from a smear-ripened cheese.</title>
        <authorList>
            <consortium name="US DOE Joint Genome Institute (JGI-PGF)"/>
            <person name="Walter F."/>
            <person name="Albersmeier A."/>
            <person name="Kalinowski J."/>
            <person name="Ruckert C."/>
        </authorList>
    </citation>
    <scope>NUCLEOTIDE SEQUENCE</scope>
    <source>
        <strain evidence="2">JCM 14265</strain>
    </source>
</reference>